<evidence type="ECO:0000313" key="2">
    <source>
        <dbReference type="Proteomes" id="UP000821845"/>
    </source>
</evidence>
<dbReference type="EMBL" id="CM023487">
    <property type="protein sequence ID" value="KAH6925148.1"/>
    <property type="molecule type" value="Genomic_DNA"/>
</dbReference>
<organism evidence="1 2">
    <name type="scientific">Hyalomma asiaticum</name>
    <name type="common">Tick</name>
    <dbReference type="NCBI Taxonomy" id="266040"/>
    <lineage>
        <taxon>Eukaryota</taxon>
        <taxon>Metazoa</taxon>
        <taxon>Ecdysozoa</taxon>
        <taxon>Arthropoda</taxon>
        <taxon>Chelicerata</taxon>
        <taxon>Arachnida</taxon>
        <taxon>Acari</taxon>
        <taxon>Parasitiformes</taxon>
        <taxon>Ixodida</taxon>
        <taxon>Ixodoidea</taxon>
        <taxon>Ixodidae</taxon>
        <taxon>Hyalomminae</taxon>
        <taxon>Hyalomma</taxon>
    </lineage>
</organism>
<gene>
    <name evidence="1" type="ORF">HPB50_001370</name>
</gene>
<keyword evidence="2" id="KW-1185">Reference proteome</keyword>
<reference evidence="1" key="1">
    <citation type="submission" date="2020-05" db="EMBL/GenBank/DDBJ databases">
        <title>Large-scale comparative analyses of tick genomes elucidate their genetic diversity and vector capacities.</title>
        <authorList>
            <person name="Jia N."/>
            <person name="Wang J."/>
            <person name="Shi W."/>
            <person name="Du L."/>
            <person name="Sun Y."/>
            <person name="Zhan W."/>
            <person name="Jiang J."/>
            <person name="Wang Q."/>
            <person name="Zhang B."/>
            <person name="Ji P."/>
            <person name="Sakyi L.B."/>
            <person name="Cui X."/>
            <person name="Yuan T."/>
            <person name="Jiang B."/>
            <person name="Yang W."/>
            <person name="Lam T.T.-Y."/>
            <person name="Chang Q."/>
            <person name="Ding S."/>
            <person name="Wang X."/>
            <person name="Zhu J."/>
            <person name="Ruan X."/>
            <person name="Zhao L."/>
            <person name="Wei J."/>
            <person name="Que T."/>
            <person name="Du C."/>
            <person name="Cheng J."/>
            <person name="Dai P."/>
            <person name="Han X."/>
            <person name="Huang E."/>
            <person name="Gao Y."/>
            <person name="Liu J."/>
            <person name="Shao H."/>
            <person name="Ye R."/>
            <person name="Li L."/>
            <person name="Wei W."/>
            <person name="Wang X."/>
            <person name="Wang C."/>
            <person name="Yang T."/>
            <person name="Huo Q."/>
            <person name="Li W."/>
            <person name="Guo W."/>
            <person name="Chen H."/>
            <person name="Zhou L."/>
            <person name="Ni X."/>
            <person name="Tian J."/>
            <person name="Zhou Y."/>
            <person name="Sheng Y."/>
            <person name="Liu T."/>
            <person name="Pan Y."/>
            <person name="Xia L."/>
            <person name="Li J."/>
            <person name="Zhao F."/>
            <person name="Cao W."/>
        </authorList>
    </citation>
    <scope>NUCLEOTIDE SEQUENCE</scope>
    <source>
        <strain evidence="1">Hyas-2018</strain>
    </source>
</reference>
<sequence length="226" mass="24994">MSRSRLFAVALCATLACSTLSHCVTYGYCGTDRASGKPLPCAIERSPAALENDVLEKVCPALLSAKGRSTLACCDRGQAEVFKSQFKKLTRLGVRRDSDCFRMFQNVVCQAMCSPRQSDFVEVFASRTDGKCPKPSATQLVYAIERSYAEQVYDACKTVRTIVFGANLMKFMCGKYGVDECSPDRFLAFVGSVRSEGGHSPLKFHYILTELPIRVNGKYLTPYKPQ</sequence>
<protein>
    <submittedName>
        <fullName evidence="1">Uncharacterized protein</fullName>
    </submittedName>
</protein>
<comment type="caution">
    <text evidence="1">The sequence shown here is derived from an EMBL/GenBank/DDBJ whole genome shotgun (WGS) entry which is preliminary data.</text>
</comment>
<name>A0ACB7RRR9_HYAAI</name>
<evidence type="ECO:0000313" key="1">
    <source>
        <dbReference type="EMBL" id="KAH6925148.1"/>
    </source>
</evidence>
<accession>A0ACB7RRR9</accession>
<proteinExistence type="predicted"/>
<dbReference type="Proteomes" id="UP000821845">
    <property type="component" value="Chromosome 7"/>
</dbReference>